<evidence type="ECO:0000256" key="2">
    <source>
        <dbReference type="ARBA" id="ARBA00022490"/>
    </source>
</evidence>
<accession>A0A9D9EAK6</accession>
<dbReference type="Pfam" id="PF00308">
    <property type="entry name" value="Bac_DnaA"/>
    <property type="match status" value="1"/>
</dbReference>
<reference evidence="15" key="1">
    <citation type="submission" date="2020-10" db="EMBL/GenBank/DDBJ databases">
        <authorList>
            <person name="Gilroy R."/>
        </authorList>
    </citation>
    <scope>NUCLEOTIDE SEQUENCE</scope>
    <source>
        <strain evidence="15">11167</strain>
    </source>
</reference>
<dbReference type="PANTHER" id="PTHR30050">
    <property type="entry name" value="CHROMOSOMAL REPLICATION INITIATOR PROTEIN DNAA"/>
    <property type="match status" value="1"/>
</dbReference>
<comment type="function">
    <text evidence="8 10">Plays an essential role in the initiation and regulation of chromosomal replication. ATP-DnaA binds to the origin of replication (oriC) to initiate formation of the DNA replication initiation complex once per cell cycle. Binds the DnaA box (a 9 base pair repeat at the origin) and separates the double-stranded (ds)DNA. Forms a right-handed helical filament on oriC DNA; dsDNA binds to the exterior of the filament while single-stranded (ss)DNA is stabiized in the filament's interior. The ATP-DnaA-oriC complex binds and stabilizes one strand of the AT-rich DNA unwinding element (DUE), permitting loading of DNA polymerase. After initiation quickly degrades to an ADP-DnaA complex that is not apt for DNA replication. Binds acidic phospholipids.</text>
</comment>
<evidence type="ECO:0000313" key="16">
    <source>
        <dbReference type="Proteomes" id="UP000823633"/>
    </source>
</evidence>
<evidence type="ECO:0000256" key="6">
    <source>
        <dbReference type="ARBA" id="ARBA00023121"/>
    </source>
</evidence>
<evidence type="ECO:0000259" key="13">
    <source>
        <dbReference type="SMART" id="SM00382"/>
    </source>
</evidence>
<dbReference type="AlphaFoldDB" id="A0A9D9EAK6"/>
<dbReference type="InterPro" id="IPR038454">
    <property type="entry name" value="DnaA_N_sf"/>
</dbReference>
<evidence type="ECO:0000256" key="9">
    <source>
        <dbReference type="NCBIfam" id="TIGR00362"/>
    </source>
</evidence>
<evidence type="ECO:0000256" key="11">
    <source>
        <dbReference type="RuleBase" id="RU004227"/>
    </source>
</evidence>
<dbReference type="GO" id="GO:0003688">
    <property type="term" value="F:DNA replication origin binding"/>
    <property type="evidence" value="ECO:0007669"/>
    <property type="project" value="UniProtKB-UniRule"/>
</dbReference>
<evidence type="ECO:0000256" key="10">
    <source>
        <dbReference type="RuleBase" id="RU000577"/>
    </source>
</evidence>
<dbReference type="InterPro" id="IPR027417">
    <property type="entry name" value="P-loop_NTPase"/>
</dbReference>
<dbReference type="Gene3D" id="1.10.1750.10">
    <property type="match status" value="1"/>
</dbReference>
<evidence type="ECO:0000256" key="3">
    <source>
        <dbReference type="ARBA" id="ARBA00022705"/>
    </source>
</evidence>
<keyword evidence="6 8" id="KW-0446">Lipid-binding</keyword>
<evidence type="ECO:0000256" key="12">
    <source>
        <dbReference type="SAM" id="MobiDB-lite"/>
    </source>
</evidence>
<dbReference type="HAMAP" id="MF_00377">
    <property type="entry name" value="DnaA_bact"/>
    <property type="match status" value="1"/>
</dbReference>
<feature type="binding site" evidence="8">
    <location>
        <position position="161"/>
    </location>
    <ligand>
        <name>ATP</name>
        <dbReference type="ChEBI" id="CHEBI:30616"/>
    </ligand>
</feature>
<dbReference type="SUPFAM" id="SSF52540">
    <property type="entry name" value="P-loop containing nucleoside triphosphate hydrolases"/>
    <property type="match status" value="1"/>
</dbReference>
<dbReference type="EMBL" id="JADIMU010000028">
    <property type="protein sequence ID" value="MBO8443006.1"/>
    <property type="molecule type" value="Genomic_DNA"/>
</dbReference>
<comment type="caution">
    <text evidence="8">Lacks conserved residue(s) required for the propagation of feature annotation.</text>
</comment>
<dbReference type="GO" id="GO:0005737">
    <property type="term" value="C:cytoplasm"/>
    <property type="evidence" value="ECO:0007669"/>
    <property type="project" value="UniProtKB-SubCell"/>
</dbReference>
<organism evidence="15 16">
    <name type="scientific">Candidatus Aphodenecus pullistercoris</name>
    <dbReference type="NCBI Taxonomy" id="2840669"/>
    <lineage>
        <taxon>Bacteria</taxon>
        <taxon>Pseudomonadati</taxon>
        <taxon>Spirochaetota</taxon>
        <taxon>Spirochaetia</taxon>
        <taxon>Spirochaetales</taxon>
        <taxon>Candidatus Aphodenecus</taxon>
    </lineage>
</organism>
<comment type="caution">
    <text evidence="15">The sequence shown here is derived from an EMBL/GenBank/DDBJ whole genome shotgun (WGS) entry which is preliminary data.</text>
</comment>
<dbReference type="Proteomes" id="UP000823633">
    <property type="component" value="Unassembled WGS sequence"/>
</dbReference>
<evidence type="ECO:0000256" key="5">
    <source>
        <dbReference type="ARBA" id="ARBA00022840"/>
    </source>
</evidence>
<feature type="binding site" evidence="8">
    <location>
        <position position="162"/>
    </location>
    <ligand>
        <name>ATP</name>
        <dbReference type="ChEBI" id="CHEBI:30616"/>
    </ligand>
</feature>
<dbReference type="NCBIfam" id="TIGR00362">
    <property type="entry name" value="DnaA"/>
    <property type="match status" value="1"/>
</dbReference>
<dbReference type="SMART" id="SM00382">
    <property type="entry name" value="AAA"/>
    <property type="match status" value="1"/>
</dbReference>
<evidence type="ECO:0000256" key="7">
    <source>
        <dbReference type="ARBA" id="ARBA00023125"/>
    </source>
</evidence>
<dbReference type="PROSITE" id="PS01008">
    <property type="entry name" value="DNAA"/>
    <property type="match status" value="1"/>
</dbReference>
<comment type="subcellular location">
    <subcellularLocation>
        <location evidence="8">Cytoplasm</location>
    </subcellularLocation>
</comment>
<dbReference type="Gene3D" id="3.40.50.300">
    <property type="entry name" value="P-loop containing nucleotide triphosphate hydrolases"/>
    <property type="match status" value="1"/>
</dbReference>
<dbReference type="PRINTS" id="PR00051">
    <property type="entry name" value="DNAA"/>
</dbReference>
<dbReference type="InterPro" id="IPR013159">
    <property type="entry name" value="DnaA_C"/>
</dbReference>
<dbReference type="GO" id="GO:0006275">
    <property type="term" value="P:regulation of DNA replication"/>
    <property type="evidence" value="ECO:0007669"/>
    <property type="project" value="UniProtKB-UniRule"/>
</dbReference>
<keyword evidence="4 8" id="KW-0547">Nucleotide-binding</keyword>
<evidence type="ECO:0000259" key="14">
    <source>
        <dbReference type="SMART" id="SM00760"/>
    </source>
</evidence>
<keyword evidence="2 8" id="KW-0963">Cytoplasm</keyword>
<dbReference type="GO" id="GO:0006270">
    <property type="term" value="P:DNA replication initiation"/>
    <property type="evidence" value="ECO:0007669"/>
    <property type="project" value="UniProtKB-UniRule"/>
</dbReference>
<dbReference type="InterPro" id="IPR010921">
    <property type="entry name" value="Trp_repressor/repl_initiator"/>
</dbReference>
<feature type="binding site" evidence="8">
    <location>
        <position position="158"/>
    </location>
    <ligand>
        <name>ATP</name>
        <dbReference type="ChEBI" id="CHEBI:30616"/>
    </ligand>
</feature>
<evidence type="ECO:0000256" key="1">
    <source>
        <dbReference type="ARBA" id="ARBA00006583"/>
    </source>
</evidence>
<comment type="domain">
    <text evidence="8">Domain I is involved in oligomerization and binding regulators, domain II is flexibile and of varying length in different bacteria, domain III forms the AAA+ region, while domain IV binds dsDNA.</text>
</comment>
<dbReference type="InterPro" id="IPR018312">
    <property type="entry name" value="Chromosome_initiator_DnaA_CS"/>
</dbReference>
<dbReference type="Gene3D" id="1.10.8.60">
    <property type="match status" value="1"/>
</dbReference>
<evidence type="ECO:0000256" key="4">
    <source>
        <dbReference type="ARBA" id="ARBA00022741"/>
    </source>
</evidence>
<keyword evidence="3 8" id="KW-0235">DNA replication</keyword>
<feature type="domain" description="Chromosomal replication initiator DnaA C-terminal" evidence="14">
    <location>
        <begin position="361"/>
        <end position="429"/>
    </location>
</feature>
<dbReference type="GO" id="GO:0005524">
    <property type="term" value="F:ATP binding"/>
    <property type="evidence" value="ECO:0007669"/>
    <property type="project" value="UniProtKB-UniRule"/>
</dbReference>
<dbReference type="InterPro" id="IPR020591">
    <property type="entry name" value="Chromosome_initiator_DnaA-like"/>
</dbReference>
<comment type="similarity">
    <text evidence="1 8 11">Belongs to the DnaA family.</text>
</comment>
<feature type="region of interest" description="Disordered" evidence="12">
    <location>
        <begin position="86"/>
        <end position="110"/>
    </location>
</feature>
<reference evidence="15" key="2">
    <citation type="journal article" date="2021" name="PeerJ">
        <title>Extensive microbial diversity within the chicken gut microbiome revealed by metagenomics and culture.</title>
        <authorList>
            <person name="Gilroy R."/>
            <person name="Ravi A."/>
            <person name="Getino M."/>
            <person name="Pursley I."/>
            <person name="Horton D.L."/>
            <person name="Alikhan N.F."/>
            <person name="Baker D."/>
            <person name="Gharbi K."/>
            <person name="Hall N."/>
            <person name="Watson M."/>
            <person name="Adriaenssens E.M."/>
            <person name="Foster-Nyarko E."/>
            <person name="Jarju S."/>
            <person name="Secka A."/>
            <person name="Antonio M."/>
            <person name="Oren A."/>
            <person name="Chaudhuri R.R."/>
            <person name="La Ragione R."/>
            <person name="Hildebrand F."/>
            <person name="Pallen M.J."/>
        </authorList>
    </citation>
    <scope>NUCLEOTIDE SEQUENCE</scope>
    <source>
        <strain evidence="15">11167</strain>
    </source>
</reference>
<feature type="region of interest" description="Domain I, interacts with DnaA modulators" evidence="8">
    <location>
        <begin position="1"/>
        <end position="104"/>
    </location>
</feature>
<name>A0A9D9EAK6_9SPIR</name>
<dbReference type="Gene3D" id="3.30.300.180">
    <property type="match status" value="1"/>
</dbReference>
<keyword evidence="5 8" id="KW-0067">ATP-binding</keyword>
<evidence type="ECO:0000313" key="15">
    <source>
        <dbReference type="EMBL" id="MBO8443006.1"/>
    </source>
</evidence>
<feature type="region of interest" description="Domain III, AAA+ region" evidence="8">
    <location>
        <begin position="114"/>
        <end position="330"/>
    </location>
</feature>
<comment type="subunit">
    <text evidence="8">Oligomerizes as a right-handed, spiral filament on DNA at oriC.</text>
</comment>
<proteinExistence type="inferred from homology"/>
<dbReference type="InterPro" id="IPR001957">
    <property type="entry name" value="Chromosome_initiator_DnaA"/>
</dbReference>
<dbReference type="Pfam" id="PF08299">
    <property type="entry name" value="Bac_DnaA_C"/>
    <property type="match status" value="1"/>
</dbReference>
<gene>
    <name evidence="8 15" type="primary">dnaA</name>
    <name evidence="15" type="ORF">IAC42_04530</name>
</gene>
<keyword evidence="7 8" id="KW-0238">DNA-binding</keyword>
<feature type="region of interest" description="Domain IV, binds dsDNA" evidence="8">
    <location>
        <begin position="331"/>
        <end position="455"/>
    </location>
</feature>
<dbReference type="PANTHER" id="PTHR30050:SF2">
    <property type="entry name" value="CHROMOSOMAL REPLICATION INITIATOR PROTEIN DNAA"/>
    <property type="match status" value="1"/>
</dbReference>
<feature type="domain" description="AAA+ ATPase" evidence="13">
    <location>
        <begin position="147"/>
        <end position="279"/>
    </location>
</feature>
<protein>
    <recommendedName>
        <fullName evidence="8 9">Chromosomal replication initiator protein DnaA</fullName>
    </recommendedName>
</protein>
<dbReference type="GO" id="GO:0005886">
    <property type="term" value="C:plasma membrane"/>
    <property type="evidence" value="ECO:0007669"/>
    <property type="project" value="TreeGrafter"/>
</dbReference>
<dbReference type="SUPFAM" id="SSF48295">
    <property type="entry name" value="TrpR-like"/>
    <property type="match status" value="1"/>
</dbReference>
<feature type="binding site" evidence="8">
    <location>
        <position position="160"/>
    </location>
    <ligand>
        <name>ATP</name>
        <dbReference type="ChEBI" id="CHEBI:30616"/>
    </ligand>
</feature>
<sequence>MEKKMLEDIWLKVEEQLVSSMPASKTMWLDYVSFREADGDVVHLECNSAMTKDSFERNCMTEALNLMQELTGRPITLDVSVMTDESTLSQTGGQDGDEDHQRKESSKKGTRTSLLNPAYTFDSFIPCDSTSFAYNACKAIAMDPGANYNPCLIFGGVGLGKTHLLESIGNYIEAENPRMNVIYVTAETFTNDFIQSLTNKNTSQFRIKYRKADVLLIDDIHFLEKKIQSQEELFHTFNDLYETNKQIVFTCDRPISELKGFTDRLKSRFTRGLNINLTAPDYETRVAILRRKCEEKGVKIYDSVLNYIAENIKTNVRDLEGTLTTLIAYSSLIKSEITLDVAQEQLKNIIASPMAGEQDISIGSIVKEVSNYFNIDVGDIRSKKRTAIIRDARNMAIYLTRRITQYSTTEIGSFFDRDHSTVTHSIDKVEKERKSNAELAQTLDTLESSIKAKAK</sequence>
<dbReference type="SMART" id="SM00760">
    <property type="entry name" value="Bac_DnaA_C"/>
    <property type="match status" value="1"/>
</dbReference>
<dbReference type="InterPro" id="IPR013317">
    <property type="entry name" value="DnaA_dom"/>
</dbReference>
<dbReference type="GO" id="GO:0008289">
    <property type="term" value="F:lipid binding"/>
    <property type="evidence" value="ECO:0007669"/>
    <property type="project" value="UniProtKB-KW"/>
</dbReference>
<dbReference type="CDD" id="cd00009">
    <property type="entry name" value="AAA"/>
    <property type="match status" value="1"/>
</dbReference>
<dbReference type="CDD" id="cd06571">
    <property type="entry name" value="Bac_DnaA_C"/>
    <property type="match status" value="1"/>
</dbReference>
<dbReference type="InterPro" id="IPR003593">
    <property type="entry name" value="AAA+_ATPase"/>
</dbReference>
<evidence type="ECO:0000256" key="8">
    <source>
        <dbReference type="HAMAP-Rule" id="MF_00377"/>
    </source>
</evidence>